<sequence>MAPEKVERAKKKAAPPMNNFVYDVFLWIFSIIVDLFFREVHPRSAWKIPRKGPVIFVAAPHANQFVDPLILMRVVRTEAHRRIAFLIAEKSMRRKFIGFGARLVGAVPVGRALDSTKSVPGRIYLPDPDNDPLLLRGVGTNFESPDFQVGGLIVLPNVKNTAANAEILEIKGPEELRLKRPFKGSTAINQLTGRELVIPDGKTEEDMKGEFKGTPFKVAPKVDQTKVYDAVFENLSNGGCIGIFPEGGSHDRTELLPLKAGVAIMALGALAANPDCGLQIIPCGMNYFHAHKFRSRAVVEFGTPVEVSPELIEMYKNGDRREAVGRLLEDVYNALVAVTVTAPDYDTLMLIQAVRRLYNPKGKKLPLPMVVELNRRLVKGYERYKDDPRIIRLKKSVMEYNKELLSLNIRDHQVEYARLPIIKVIFTLLYRLLKLSFLSIGVLPGLVLFAPVFIAGKVISIKKSKEALAASTVKIQARDVMATWKLLVSMALAPALYNFYNILLAVWCYENRIQGYVPEWVPIWAIFVLGWIIFPAITYAALRFGEIGMDIVKSLRPLFVALSPAHGSLLVKLREKRSALTAEVTDVINTLGPEMFPDFHHTRIIADPFEEGAFNASSSKGSHAEVGAPNGAVNEPATPTSPTSGNIMFESATPDGERIHHDRHHLHSIPKNESFRNLSNIGLFASRPGTPYHTRSRSRTNSTGFPVQGFSNLDSHEGFEELSKKIRGSMRERSQRRRSETELKLAKEAGLDGYGSGTSTPGSAGDDGEGLRMTRNGDVKKEQ</sequence>
<keyword evidence="2" id="KW-0472">Membrane</keyword>
<dbReference type="AlphaFoldDB" id="A0A0D1XJG1"/>
<accession>A0A0D1XJG1</accession>
<evidence type="ECO:0000259" key="3">
    <source>
        <dbReference type="SMART" id="SM00563"/>
    </source>
</evidence>
<evidence type="ECO:0000256" key="1">
    <source>
        <dbReference type="SAM" id="MobiDB-lite"/>
    </source>
</evidence>
<dbReference type="InterPro" id="IPR002123">
    <property type="entry name" value="Plipid/glycerol_acylTrfase"/>
</dbReference>
<dbReference type="GO" id="GO:0004366">
    <property type="term" value="F:glycerol-3-phosphate O-acyltransferase activity"/>
    <property type="evidence" value="ECO:0007669"/>
    <property type="project" value="TreeGrafter"/>
</dbReference>
<evidence type="ECO:0000256" key="2">
    <source>
        <dbReference type="SAM" id="Phobius"/>
    </source>
</evidence>
<feature type="compositionally biased region" description="Basic and acidic residues" evidence="1">
    <location>
        <begin position="727"/>
        <end position="750"/>
    </location>
</feature>
<dbReference type="InParanoid" id="A0A0D1XJG1"/>
<dbReference type="Proteomes" id="UP000053259">
    <property type="component" value="Unassembled WGS sequence"/>
</dbReference>
<feature type="transmembrane region" description="Helical" evidence="2">
    <location>
        <begin position="520"/>
        <end position="542"/>
    </location>
</feature>
<name>A0A0D1XJG1_9PEZI</name>
<dbReference type="PANTHER" id="PTHR31605">
    <property type="entry name" value="GLYCEROL-3-PHOSPHATE O-ACYLTRANSFERASE 1"/>
    <property type="match status" value="1"/>
</dbReference>
<feature type="region of interest" description="Disordered" evidence="1">
    <location>
        <begin position="727"/>
        <end position="783"/>
    </location>
</feature>
<dbReference type="HOGENOM" id="CLU_007860_1_0_1"/>
<dbReference type="GeneID" id="27314223"/>
<dbReference type="OrthoDB" id="2427554at2759"/>
<dbReference type="InterPro" id="IPR052744">
    <property type="entry name" value="GPAT/DAPAT"/>
</dbReference>
<evidence type="ECO:0000313" key="4">
    <source>
        <dbReference type="EMBL" id="KIW02436.1"/>
    </source>
</evidence>
<feature type="transmembrane region" description="Helical" evidence="2">
    <location>
        <begin position="439"/>
        <end position="459"/>
    </location>
</feature>
<keyword evidence="2" id="KW-0812">Transmembrane</keyword>
<feature type="domain" description="Phospholipid/glycerol acyltransferase" evidence="3">
    <location>
        <begin position="55"/>
        <end position="288"/>
    </location>
</feature>
<dbReference type="SMART" id="SM00563">
    <property type="entry name" value="PlsC"/>
    <property type="match status" value="1"/>
</dbReference>
<reference evidence="4 5" key="1">
    <citation type="submission" date="2015-01" db="EMBL/GenBank/DDBJ databases">
        <title>The Genome Sequence of Ochroconis gallopava CBS43764.</title>
        <authorList>
            <consortium name="The Broad Institute Genomics Platform"/>
            <person name="Cuomo C."/>
            <person name="de Hoog S."/>
            <person name="Gorbushina A."/>
            <person name="Stielow B."/>
            <person name="Teixiera M."/>
            <person name="Abouelleil A."/>
            <person name="Chapman S.B."/>
            <person name="Priest M."/>
            <person name="Young S.K."/>
            <person name="Wortman J."/>
            <person name="Nusbaum C."/>
            <person name="Birren B."/>
        </authorList>
    </citation>
    <scope>NUCLEOTIDE SEQUENCE [LARGE SCALE GENOMIC DNA]</scope>
    <source>
        <strain evidence="4 5">CBS 43764</strain>
    </source>
</reference>
<organism evidence="4 5">
    <name type="scientific">Verruconis gallopava</name>
    <dbReference type="NCBI Taxonomy" id="253628"/>
    <lineage>
        <taxon>Eukaryota</taxon>
        <taxon>Fungi</taxon>
        <taxon>Dikarya</taxon>
        <taxon>Ascomycota</taxon>
        <taxon>Pezizomycotina</taxon>
        <taxon>Dothideomycetes</taxon>
        <taxon>Pleosporomycetidae</taxon>
        <taxon>Venturiales</taxon>
        <taxon>Sympoventuriaceae</taxon>
        <taxon>Verruconis</taxon>
    </lineage>
</organism>
<proteinExistence type="predicted"/>
<dbReference type="GO" id="GO:0008654">
    <property type="term" value="P:phospholipid biosynthetic process"/>
    <property type="evidence" value="ECO:0007669"/>
    <property type="project" value="TreeGrafter"/>
</dbReference>
<feature type="compositionally biased region" description="Basic and acidic residues" evidence="1">
    <location>
        <begin position="769"/>
        <end position="783"/>
    </location>
</feature>
<feature type="transmembrane region" description="Helical" evidence="2">
    <location>
        <begin position="20"/>
        <end position="37"/>
    </location>
</feature>
<feature type="region of interest" description="Disordered" evidence="1">
    <location>
        <begin position="685"/>
        <end position="713"/>
    </location>
</feature>
<feature type="region of interest" description="Disordered" evidence="1">
    <location>
        <begin position="615"/>
        <end position="643"/>
    </location>
</feature>
<dbReference type="FunCoup" id="A0A0D1XJG1">
    <property type="interactions" value="80"/>
</dbReference>
<dbReference type="GO" id="GO:0016287">
    <property type="term" value="F:glycerone-phosphate O-acyltransferase activity"/>
    <property type="evidence" value="ECO:0007669"/>
    <property type="project" value="TreeGrafter"/>
</dbReference>
<feature type="compositionally biased region" description="Polar residues" evidence="1">
    <location>
        <begin position="699"/>
        <end position="713"/>
    </location>
</feature>
<protein>
    <recommendedName>
        <fullName evidence="3">Phospholipid/glycerol acyltransferase domain-containing protein</fullName>
    </recommendedName>
</protein>
<keyword evidence="5" id="KW-1185">Reference proteome</keyword>
<keyword evidence="2" id="KW-1133">Transmembrane helix</keyword>
<dbReference type="EMBL" id="KN847549">
    <property type="protein sequence ID" value="KIW02436.1"/>
    <property type="molecule type" value="Genomic_DNA"/>
</dbReference>
<dbReference type="PANTHER" id="PTHR31605:SF0">
    <property type="entry name" value="GLYCEROL-3-PHOSPHATE O-ACYLTRANSFERASE 1"/>
    <property type="match status" value="1"/>
</dbReference>
<evidence type="ECO:0000313" key="5">
    <source>
        <dbReference type="Proteomes" id="UP000053259"/>
    </source>
</evidence>
<feature type="transmembrane region" description="Helical" evidence="2">
    <location>
        <begin position="480"/>
        <end position="500"/>
    </location>
</feature>
<dbReference type="SUPFAM" id="SSF69593">
    <property type="entry name" value="Glycerol-3-phosphate (1)-acyltransferase"/>
    <property type="match status" value="1"/>
</dbReference>
<dbReference type="RefSeq" id="XP_016212305.1">
    <property type="nucleotide sequence ID" value="XM_016359857.1"/>
</dbReference>
<dbReference type="STRING" id="253628.A0A0D1XJG1"/>
<dbReference type="VEuPathDB" id="FungiDB:PV09_06250"/>
<gene>
    <name evidence="4" type="ORF">PV09_06250</name>
</gene>
<dbReference type="CDD" id="cd07992">
    <property type="entry name" value="LPLAT_AAK14816-like"/>
    <property type="match status" value="1"/>
</dbReference>
<dbReference type="Pfam" id="PF01553">
    <property type="entry name" value="Acyltransferase"/>
    <property type="match status" value="1"/>
</dbReference>